<organism evidence="1 2">
    <name type="scientific">Selenomonas ruminantium</name>
    <dbReference type="NCBI Taxonomy" id="971"/>
    <lineage>
        <taxon>Bacteria</taxon>
        <taxon>Bacillati</taxon>
        <taxon>Bacillota</taxon>
        <taxon>Negativicutes</taxon>
        <taxon>Selenomonadales</taxon>
        <taxon>Selenomonadaceae</taxon>
        <taxon>Selenomonas</taxon>
    </lineage>
</organism>
<dbReference type="Proteomes" id="UP000772151">
    <property type="component" value="Unassembled WGS sequence"/>
</dbReference>
<gene>
    <name evidence="1" type="ORF">E7203_02570</name>
</gene>
<dbReference type="AlphaFoldDB" id="A0A927WH31"/>
<proteinExistence type="predicted"/>
<protein>
    <submittedName>
        <fullName evidence="1">DUF3375 domain-containing protein</fullName>
    </submittedName>
</protein>
<dbReference type="EMBL" id="SVCA01000002">
    <property type="protein sequence ID" value="MBE6084350.1"/>
    <property type="molecule type" value="Genomic_DNA"/>
</dbReference>
<dbReference type="Pfam" id="PF11855">
    <property type="entry name" value="DUF3375"/>
    <property type="match status" value="1"/>
</dbReference>
<dbReference type="InterPro" id="IPR021804">
    <property type="entry name" value="DUF3375"/>
</dbReference>
<name>A0A927WH31_SELRU</name>
<evidence type="ECO:0000313" key="2">
    <source>
        <dbReference type="Proteomes" id="UP000772151"/>
    </source>
</evidence>
<accession>A0A927WH31</accession>
<reference evidence="1" key="1">
    <citation type="submission" date="2019-04" db="EMBL/GenBank/DDBJ databases">
        <title>Evolution of Biomass-Degrading Anaerobic Consortia Revealed by Metagenomics.</title>
        <authorList>
            <person name="Peng X."/>
        </authorList>
    </citation>
    <scope>NUCLEOTIDE SEQUENCE</scope>
    <source>
        <strain evidence="1">SIG242</strain>
    </source>
</reference>
<evidence type="ECO:0000313" key="1">
    <source>
        <dbReference type="EMBL" id="MBE6084350.1"/>
    </source>
</evidence>
<sequence>MFMPKKNKYMSYEHLRDLRQNHAAWRLLRADYAPLAAAFFYQVFIGPKRRGIEAQELLEALDMFLYDCTRQEGEFARSPKDYLEMWADSSYGWLRKYEYHGDWYYDLTAPAQKAVEWLLSLHKQDFIGTESRLRTVFNLLHEIAQETDTNAEHRLAYLTSQQEKIAAEIKAIEETGEVKPQLDDVQVKERFLQAEATATAILADFREVEENFRELTRQVQADVVKWTRGKGELLEKIFSESDIIRKSEQGRSFMAFWRFLMLSQQQDDLRETLQQVESAEAVQGIVQEHSLRDIHREWVQAAAAVQKTLGQLSAQLRRYVDEDYLREERSIYQLIQSIESKAVDRRGAGTSGLVMEMDTLPKVQLPMERRLYAPPKKTRLESPELTEGDGSSGSIAAIFEQVVVDKEKLKAHVADLLAERDEVTLAEVLAVHPLELGLSELLGYLVLASRDAAGFTEDRLERLVFERDGRKLLAVCQQITFRKGAGAF</sequence>
<comment type="caution">
    <text evidence="1">The sequence shown here is derived from an EMBL/GenBank/DDBJ whole genome shotgun (WGS) entry which is preliminary data.</text>
</comment>